<dbReference type="RefSeq" id="WP_311673243.1">
    <property type="nucleotide sequence ID" value="NZ_JAVREQ010000008.1"/>
</dbReference>
<comment type="caution">
    <text evidence="3">The sequence shown here is derived from an EMBL/GenBank/DDBJ whole genome shotgun (WGS) entry which is preliminary data.</text>
</comment>
<keyword evidence="1" id="KW-1133">Transmembrane helix</keyword>
<dbReference type="PROSITE" id="PS51186">
    <property type="entry name" value="GNAT"/>
    <property type="match status" value="1"/>
</dbReference>
<dbReference type="Gene3D" id="3.40.630.30">
    <property type="match status" value="1"/>
</dbReference>
<sequence length="364" mass="40133">MDSDLRNVLLGLISATVAAIIARLVELFRKHRLRVRTTKKHPIGGIYISTYTDAMDGVTRTIRDKVYINQIGATFSGYSQNLETGRRFDFDGQIVNEKYLAGTYRGEQREDEGLGVFYMALHLIKSGYIEGLWAGYGAESGSIISGQWKWRKMAQVHIRDCTPSDSILPDAVALLNDSLGSGYVSMAEAEELTLTPEGVVLVAENEHGQLRGVGTAHVMEDPAKEDLERRLHSAGIRRPNLMGTKVGLLKSAAVVPRGRGQGIGLQLINRRLSRLKELGCSTAVVLAWDSGGVHSSTGVLESAGFQRVADLPEYWREPVGEETFDCLSCGRPCVCTAVLLRRSLYDFDGEGDSRKKHFWSRTPT</sequence>
<evidence type="ECO:0000256" key="1">
    <source>
        <dbReference type="SAM" id="Phobius"/>
    </source>
</evidence>
<organism evidence="3 4">
    <name type="scientific">Streptomyces hazeniae</name>
    <dbReference type="NCBI Taxonomy" id="3075538"/>
    <lineage>
        <taxon>Bacteria</taxon>
        <taxon>Bacillati</taxon>
        <taxon>Actinomycetota</taxon>
        <taxon>Actinomycetes</taxon>
        <taxon>Kitasatosporales</taxon>
        <taxon>Streptomycetaceae</taxon>
        <taxon>Streptomyces</taxon>
    </lineage>
</organism>
<reference evidence="4" key="1">
    <citation type="submission" date="2023-07" db="EMBL/GenBank/DDBJ databases">
        <title>30 novel species of actinomycetes from the DSMZ collection.</title>
        <authorList>
            <person name="Nouioui I."/>
        </authorList>
    </citation>
    <scope>NUCLEOTIDE SEQUENCE [LARGE SCALE GENOMIC DNA]</scope>
    <source>
        <strain evidence="4">DSM 42041</strain>
    </source>
</reference>
<evidence type="ECO:0000313" key="4">
    <source>
        <dbReference type="Proteomes" id="UP001183414"/>
    </source>
</evidence>
<dbReference type="Proteomes" id="UP001183414">
    <property type="component" value="Unassembled WGS sequence"/>
</dbReference>
<keyword evidence="1" id="KW-0472">Membrane</keyword>
<dbReference type="SUPFAM" id="SSF55729">
    <property type="entry name" value="Acyl-CoA N-acyltransferases (Nat)"/>
    <property type="match status" value="1"/>
</dbReference>
<dbReference type="GO" id="GO:0016746">
    <property type="term" value="F:acyltransferase activity"/>
    <property type="evidence" value="ECO:0007669"/>
    <property type="project" value="UniProtKB-KW"/>
</dbReference>
<keyword evidence="4" id="KW-1185">Reference proteome</keyword>
<name>A0ABU2NRS9_9ACTN</name>
<protein>
    <submittedName>
        <fullName evidence="3">GNAT family N-acetyltransferase</fullName>
        <ecNumber evidence="3">2.3.1.-</ecNumber>
    </submittedName>
</protein>
<gene>
    <name evidence="3" type="ORF">RM572_11805</name>
</gene>
<dbReference type="EMBL" id="JAVREQ010000008">
    <property type="protein sequence ID" value="MDT0379450.1"/>
    <property type="molecule type" value="Genomic_DNA"/>
</dbReference>
<keyword evidence="3" id="KW-0808">Transferase</keyword>
<dbReference type="EC" id="2.3.1.-" evidence="3"/>
<feature type="transmembrane region" description="Helical" evidence="1">
    <location>
        <begin position="6"/>
        <end position="25"/>
    </location>
</feature>
<keyword evidence="1" id="KW-0812">Transmembrane</keyword>
<evidence type="ECO:0000259" key="2">
    <source>
        <dbReference type="PROSITE" id="PS51186"/>
    </source>
</evidence>
<keyword evidence="3" id="KW-0012">Acyltransferase</keyword>
<dbReference type="Pfam" id="PF00583">
    <property type="entry name" value="Acetyltransf_1"/>
    <property type="match status" value="1"/>
</dbReference>
<evidence type="ECO:0000313" key="3">
    <source>
        <dbReference type="EMBL" id="MDT0379450.1"/>
    </source>
</evidence>
<proteinExistence type="predicted"/>
<feature type="domain" description="N-acetyltransferase" evidence="2">
    <location>
        <begin position="156"/>
        <end position="345"/>
    </location>
</feature>
<dbReference type="InterPro" id="IPR000182">
    <property type="entry name" value="GNAT_dom"/>
</dbReference>
<dbReference type="InterPro" id="IPR016181">
    <property type="entry name" value="Acyl_CoA_acyltransferase"/>
</dbReference>
<accession>A0ABU2NRS9</accession>